<accession>A0A0C9W442</accession>
<keyword evidence="1" id="KW-0507">mRNA processing</keyword>
<proteinExistence type="predicted"/>
<feature type="region of interest" description="Disordered" evidence="2">
    <location>
        <begin position="53"/>
        <end position="96"/>
    </location>
</feature>
<dbReference type="HOGENOM" id="CLU_1384953_0_0_1"/>
<keyword evidence="4" id="KW-1185">Reference proteome</keyword>
<dbReference type="Proteomes" id="UP000054279">
    <property type="component" value="Unassembled WGS sequence"/>
</dbReference>
<dbReference type="EMBL" id="KN837104">
    <property type="protein sequence ID" value="KIJ46967.1"/>
    <property type="molecule type" value="Genomic_DNA"/>
</dbReference>
<name>A0A0C9W442_SPHS4</name>
<dbReference type="GO" id="GO:0006397">
    <property type="term" value="P:mRNA processing"/>
    <property type="evidence" value="ECO:0007669"/>
    <property type="project" value="UniProtKB-KW"/>
</dbReference>
<feature type="compositionally biased region" description="Polar residues" evidence="2">
    <location>
        <begin position="73"/>
        <end position="83"/>
    </location>
</feature>
<sequence length="197" mass="21420">MSGKATGALSQTNIDAFGHLAAVVTTLAEERQKTNRIPAALEILLQRTLNVEDTSAPEINEPGMPKEGRSPGNEGQNSFQMKPSNPPDFDGDQAKGQGFLSDSPACILDAPVPMDVDRAHGRTTVSNLVCRRCSKIGHIAKFCNADFDIRALTTDEKTELLYQLMTDLDTVEQPQVESENVAVAESEEEQDFVVTNE</sequence>
<dbReference type="AlphaFoldDB" id="A0A0C9W442"/>
<dbReference type="GO" id="GO:0003676">
    <property type="term" value="F:nucleic acid binding"/>
    <property type="evidence" value="ECO:0007669"/>
    <property type="project" value="InterPro"/>
</dbReference>
<evidence type="ECO:0008006" key="5">
    <source>
        <dbReference type="Google" id="ProtNLM"/>
    </source>
</evidence>
<evidence type="ECO:0000256" key="2">
    <source>
        <dbReference type="SAM" id="MobiDB-lite"/>
    </source>
</evidence>
<protein>
    <recommendedName>
        <fullName evidence="5">CCHC-type domain-containing protein</fullName>
    </recommendedName>
</protein>
<dbReference type="SUPFAM" id="SSF57756">
    <property type="entry name" value="Retrovirus zinc finger-like domains"/>
    <property type="match status" value="1"/>
</dbReference>
<gene>
    <name evidence="3" type="ORF">M422DRAFT_249241</name>
</gene>
<evidence type="ECO:0000256" key="1">
    <source>
        <dbReference type="ARBA" id="ARBA00022664"/>
    </source>
</evidence>
<organism evidence="3 4">
    <name type="scientific">Sphaerobolus stellatus (strain SS14)</name>
    <dbReference type="NCBI Taxonomy" id="990650"/>
    <lineage>
        <taxon>Eukaryota</taxon>
        <taxon>Fungi</taxon>
        <taxon>Dikarya</taxon>
        <taxon>Basidiomycota</taxon>
        <taxon>Agaricomycotina</taxon>
        <taxon>Agaricomycetes</taxon>
        <taxon>Phallomycetidae</taxon>
        <taxon>Geastrales</taxon>
        <taxon>Sphaerobolaceae</taxon>
        <taxon>Sphaerobolus</taxon>
    </lineage>
</organism>
<evidence type="ECO:0000313" key="4">
    <source>
        <dbReference type="Proteomes" id="UP000054279"/>
    </source>
</evidence>
<reference evidence="3 4" key="1">
    <citation type="submission" date="2014-06" db="EMBL/GenBank/DDBJ databases">
        <title>Evolutionary Origins and Diversification of the Mycorrhizal Mutualists.</title>
        <authorList>
            <consortium name="DOE Joint Genome Institute"/>
            <consortium name="Mycorrhizal Genomics Consortium"/>
            <person name="Kohler A."/>
            <person name="Kuo A."/>
            <person name="Nagy L.G."/>
            <person name="Floudas D."/>
            <person name="Copeland A."/>
            <person name="Barry K.W."/>
            <person name="Cichocki N."/>
            <person name="Veneault-Fourrey C."/>
            <person name="LaButti K."/>
            <person name="Lindquist E.A."/>
            <person name="Lipzen A."/>
            <person name="Lundell T."/>
            <person name="Morin E."/>
            <person name="Murat C."/>
            <person name="Riley R."/>
            <person name="Ohm R."/>
            <person name="Sun H."/>
            <person name="Tunlid A."/>
            <person name="Henrissat B."/>
            <person name="Grigoriev I.V."/>
            <person name="Hibbett D.S."/>
            <person name="Martin F."/>
        </authorList>
    </citation>
    <scope>NUCLEOTIDE SEQUENCE [LARGE SCALE GENOMIC DNA]</scope>
    <source>
        <strain evidence="3 4">SS14</strain>
    </source>
</reference>
<evidence type="ECO:0000313" key="3">
    <source>
        <dbReference type="EMBL" id="KIJ46967.1"/>
    </source>
</evidence>
<dbReference type="InterPro" id="IPR036875">
    <property type="entry name" value="Znf_CCHC_sf"/>
</dbReference>
<dbReference type="GO" id="GO:0008270">
    <property type="term" value="F:zinc ion binding"/>
    <property type="evidence" value="ECO:0007669"/>
    <property type="project" value="InterPro"/>
</dbReference>